<evidence type="ECO:0000259" key="2">
    <source>
        <dbReference type="Pfam" id="PF25917"/>
    </source>
</evidence>
<dbReference type="Pfam" id="PF25944">
    <property type="entry name" value="Beta-barrel_RND"/>
    <property type="match status" value="1"/>
</dbReference>
<proteinExistence type="inferred from homology"/>
<dbReference type="InterPro" id="IPR058626">
    <property type="entry name" value="MdtA-like_b-barrel"/>
</dbReference>
<dbReference type="InterPro" id="IPR058625">
    <property type="entry name" value="MdtA-like_BSH"/>
</dbReference>
<feature type="domain" description="Multidrug resistance protein MdtA-like barrel-sandwich hybrid" evidence="2">
    <location>
        <begin position="67"/>
        <end position="204"/>
    </location>
</feature>
<dbReference type="RefSeq" id="WP_210353840.1">
    <property type="nucleotide sequence ID" value="NZ_JAEQMU010000001.1"/>
</dbReference>
<dbReference type="Gene3D" id="2.40.30.170">
    <property type="match status" value="1"/>
</dbReference>
<evidence type="ECO:0000313" key="4">
    <source>
        <dbReference type="EMBL" id="MFD2555520.1"/>
    </source>
</evidence>
<comment type="caution">
    <text evidence="4">The sequence shown here is derived from an EMBL/GenBank/DDBJ whole genome shotgun (WGS) entry which is preliminary data.</text>
</comment>
<dbReference type="Gene3D" id="2.40.50.100">
    <property type="match status" value="1"/>
</dbReference>
<dbReference type="Gene3D" id="1.10.287.470">
    <property type="entry name" value="Helix hairpin bin"/>
    <property type="match status" value="1"/>
</dbReference>
<accession>A0ABW5L5J0</accession>
<evidence type="ECO:0000259" key="3">
    <source>
        <dbReference type="Pfam" id="PF25944"/>
    </source>
</evidence>
<dbReference type="Pfam" id="PF25917">
    <property type="entry name" value="BSH_RND"/>
    <property type="match status" value="1"/>
</dbReference>
<gene>
    <name evidence="4" type="ORF">ACFSQW_14025</name>
</gene>
<dbReference type="Proteomes" id="UP001597440">
    <property type="component" value="Unassembled WGS sequence"/>
</dbReference>
<dbReference type="InterPro" id="IPR006143">
    <property type="entry name" value="RND_pump_MFP"/>
</dbReference>
<dbReference type="SUPFAM" id="SSF111369">
    <property type="entry name" value="HlyD-like secretion proteins"/>
    <property type="match status" value="1"/>
</dbReference>
<name>A0ABW5L5J0_9SPHI</name>
<organism evidence="4 5">
    <name type="scientific">Sphingobacterium tabacisoli</name>
    <dbReference type="NCBI Taxonomy" id="2044855"/>
    <lineage>
        <taxon>Bacteria</taxon>
        <taxon>Pseudomonadati</taxon>
        <taxon>Bacteroidota</taxon>
        <taxon>Sphingobacteriia</taxon>
        <taxon>Sphingobacteriales</taxon>
        <taxon>Sphingobacteriaceae</taxon>
        <taxon>Sphingobacterium</taxon>
    </lineage>
</organism>
<evidence type="ECO:0000256" key="1">
    <source>
        <dbReference type="ARBA" id="ARBA00009477"/>
    </source>
</evidence>
<dbReference type="PANTHER" id="PTHR30158:SF23">
    <property type="entry name" value="MULTIDRUG RESISTANCE PROTEIN MEXA"/>
    <property type="match status" value="1"/>
</dbReference>
<dbReference type="NCBIfam" id="TIGR01730">
    <property type="entry name" value="RND_mfp"/>
    <property type="match status" value="1"/>
</dbReference>
<dbReference type="Gene3D" id="2.40.420.20">
    <property type="match status" value="1"/>
</dbReference>
<sequence length="377" mass="40738">MMTMNHVKIALIYTSAIALFLTSCGPSTSEHHGAEQPAVETDFIRLEVEDVNTHKEYPGAIEGIVNIEIKPQVTGYLSEVLVREGDFVQKGQTLFRISPEVYTEQVKNGQAAVKAAIAAQETARLEIEKLRPLVDGKVVTEIQLKTAIATYESAVAQVEQAKASLGSSKINVDFTVVKAPVSGYIGRIPNRKGALVSPADPIALTTLSDISSVQVYFSLSEADYLSYQKSNLLSQSGKQVTLILADGSAYDQQGTLESASGNIDKATGSITMKAVFSNPHKLLRSGGAAKVMLNRTVNNIIQLPKLSVKDIQDKFFVFRLSDSSTVNMVPIEIEGGTKDLYFVKAGVQQGDKIAINRIDMLQDGLKVAAKDTTLSIQ</sequence>
<dbReference type="PANTHER" id="PTHR30158">
    <property type="entry name" value="ACRA/E-RELATED COMPONENT OF DRUG EFFLUX TRANSPORTER"/>
    <property type="match status" value="1"/>
</dbReference>
<dbReference type="EMBL" id="JBHULD010000014">
    <property type="protein sequence ID" value="MFD2555520.1"/>
    <property type="molecule type" value="Genomic_DNA"/>
</dbReference>
<reference evidence="5" key="1">
    <citation type="journal article" date="2019" name="Int. J. Syst. Evol. Microbiol.">
        <title>The Global Catalogue of Microorganisms (GCM) 10K type strain sequencing project: providing services to taxonomists for standard genome sequencing and annotation.</title>
        <authorList>
            <consortium name="The Broad Institute Genomics Platform"/>
            <consortium name="The Broad Institute Genome Sequencing Center for Infectious Disease"/>
            <person name="Wu L."/>
            <person name="Ma J."/>
        </authorList>
    </citation>
    <scope>NUCLEOTIDE SEQUENCE [LARGE SCALE GENOMIC DNA]</scope>
    <source>
        <strain evidence="5">KCTC 52298</strain>
    </source>
</reference>
<evidence type="ECO:0000313" key="5">
    <source>
        <dbReference type="Proteomes" id="UP001597440"/>
    </source>
</evidence>
<comment type="similarity">
    <text evidence="1">Belongs to the membrane fusion protein (MFP) (TC 8.A.1) family.</text>
</comment>
<protein>
    <submittedName>
        <fullName evidence="4">Efflux RND transporter periplasmic adaptor subunit</fullName>
    </submittedName>
</protein>
<keyword evidence="5" id="KW-1185">Reference proteome</keyword>
<feature type="domain" description="Multidrug resistance protein MdtA-like beta-barrel" evidence="3">
    <location>
        <begin position="213"/>
        <end position="294"/>
    </location>
</feature>